<organism evidence="2 3">
    <name type="scientific">Streptomyces stephensoniae</name>
    <dbReference type="NCBI Taxonomy" id="3375367"/>
    <lineage>
        <taxon>Bacteria</taxon>
        <taxon>Bacillati</taxon>
        <taxon>Actinomycetota</taxon>
        <taxon>Actinomycetes</taxon>
        <taxon>Kitasatosporales</taxon>
        <taxon>Streptomycetaceae</taxon>
        <taxon>Streptomyces</taxon>
    </lineage>
</organism>
<evidence type="ECO:0000256" key="1">
    <source>
        <dbReference type="SAM" id="Phobius"/>
    </source>
</evidence>
<dbReference type="RefSeq" id="WP_311605797.1">
    <property type="nucleotide sequence ID" value="NZ_JAVRFG010000066.1"/>
</dbReference>
<dbReference type="Proteomes" id="UP001180556">
    <property type="component" value="Unassembled WGS sequence"/>
</dbReference>
<protein>
    <recommendedName>
        <fullName evidence="4">Integral membrane protein</fullName>
    </recommendedName>
</protein>
<feature type="transmembrane region" description="Helical" evidence="1">
    <location>
        <begin position="222"/>
        <end position="245"/>
    </location>
</feature>
<keyword evidence="3" id="KW-1185">Reference proteome</keyword>
<dbReference type="EMBL" id="JAVRFG010000066">
    <property type="protein sequence ID" value="MDT0494984.1"/>
    <property type="molecule type" value="Genomic_DNA"/>
</dbReference>
<gene>
    <name evidence="2" type="ORF">RM717_31295</name>
</gene>
<feature type="transmembrane region" description="Helical" evidence="1">
    <location>
        <begin position="23"/>
        <end position="44"/>
    </location>
</feature>
<evidence type="ECO:0008006" key="4">
    <source>
        <dbReference type="Google" id="ProtNLM"/>
    </source>
</evidence>
<reference evidence="3" key="1">
    <citation type="submission" date="2023-07" db="EMBL/GenBank/DDBJ databases">
        <title>30 novel species of actinomycetes from the DSMZ collection.</title>
        <authorList>
            <person name="Nouioui I."/>
        </authorList>
    </citation>
    <scope>NUCLEOTIDE SEQUENCE [LARGE SCALE GENOMIC DNA]</scope>
    <source>
        <strain evidence="3">DSM 40932</strain>
    </source>
</reference>
<feature type="transmembrane region" description="Helical" evidence="1">
    <location>
        <begin position="196"/>
        <end position="216"/>
    </location>
</feature>
<keyword evidence="1" id="KW-0812">Transmembrane</keyword>
<comment type="caution">
    <text evidence="2">The sequence shown here is derived from an EMBL/GenBank/DDBJ whole genome shotgun (WGS) entry which is preliminary data.</text>
</comment>
<sequence>MTHASPATPDTSPAPVRWEARDALLPGATGVVLVVIALFLAAGLPGKFAEVREFRAALPCAGAVGPAAGHGDCLSERPATVLAKERRKQSKSEIWLVKVDPGAGASPVQVRMQGPGPVFDEVERGDRVVLHSWRSTVWAVGLGDLRQDAHGKPGDIAFAQLGVTLALAILGAALLLAALRRALRRPRDPVVRAWRAAVPCVAALVAAGVAITASAVADDAPLVLLVSAAGCAVSGAAAALLTWLLGRRATDDVVLEPTALTGRQVVRATVVGDVPYSVEGYDHLVLDPPLEPGGRARLAPAPDAYGKAVLDPLPDTLVPLRLRRKHVADPRPGRWWSDVVLRWYSEVVLECRDGEAPVLVVAERHDMRRILGALPPPAG</sequence>
<keyword evidence="1" id="KW-0472">Membrane</keyword>
<name>A0ABU2WBJ9_9ACTN</name>
<evidence type="ECO:0000313" key="3">
    <source>
        <dbReference type="Proteomes" id="UP001180556"/>
    </source>
</evidence>
<feature type="transmembrane region" description="Helical" evidence="1">
    <location>
        <begin position="156"/>
        <end position="176"/>
    </location>
</feature>
<accession>A0ABU2WBJ9</accession>
<keyword evidence="1" id="KW-1133">Transmembrane helix</keyword>
<evidence type="ECO:0000313" key="2">
    <source>
        <dbReference type="EMBL" id="MDT0494984.1"/>
    </source>
</evidence>
<proteinExistence type="predicted"/>